<protein>
    <recommendedName>
        <fullName evidence="3">Nucleotidyl transferase AbiEii/AbiGii toxin family protein</fullName>
    </recommendedName>
</protein>
<evidence type="ECO:0008006" key="3">
    <source>
        <dbReference type="Google" id="ProtNLM"/>
    </source>
</evidence>
<sequence length="202" mass="23882">MHREILTKKQRELLPLIQSLSYEFGLVGGTAVALQIGHRESIDFDLFKQGKLEILSIRKRVTATFPITQVRVENPTEYTIKVNNVQMTFYNYPFPIEYTVKFNDTIKIPDLLTLAAMKAFALGKRAKWKDYVDLYFIFQFHSLREIVNKAQNIFKNEFSEKLFREQLSYYQDIDYSEKIVYKTGWEVNDQEIRNRLTQLSVS</sequence>
<organism evidence="1 2">
    <name type="scientific">Candidatus Roizmanbacteria bacterium CG_4_9_14_0_2_um_filter_39_13</name>
    <dbReference type="NCBI Taxonomy" id="1974839"/>
    <lineage>
        <taxon>Bacteria</taxon>
        <taxon>Candidatus Roizmaniibacteriota</taxon>
    </lineage>
</organism>
<gene>
    <name evidence="1" type="ORF">CO051_06195</name>
</gene>
<accession>A0A2M8EWT2</accession>
<dbReference type="AlphaFoldDB" id="A0A2M8EWT2"/>
<evidence type="ECO:0000313" key="1">
    <source>
        <dbReference type="EMBL" id="PJC30334.1"/>
    </source>
</evidence>
<evidence type="ECO:0000313" key="2">
    <source>
        <dbReference type="Proteomes" id="UP000231383"/>
    </source>
</evidence>
<comment type="caution">
    <text evidence="1">The sequence shown here is derived from an EMBL/GenBank/DDBJ whole genome shotgun (WGS) entry which is preliminary data.</text>
</comment>
<dbReference type="EMBL" id="PFSC01000159">
    <property type="protein sequence ID" value="PJC30334.1"/>
    <property type="molecule type" value="Genomic_DNA"/>
</dbReference>
<proteinExistence type="predicted"/>
<name>A0A2M8EWT2_9BACT</name>
<reference evidence="2" key="1">
    <citation type="submission" date="2017-09" db="EMBL/GenBank/DDBJ databases">
        <title>Depth-based differentiation of microbial function through sediment-hosted aquifers and enrichment of novel symbionts in the deep terrestrial subsurface.</title>
        <authorList>
            <person name="Probst A.J."/>
            <person name="Ladd B."/>
            <person name="Jarett J.K."/>
            <person name="Geller-Mcgrath D.E."/>
            <person name="Sieber C.M.K."/>
            <person name="Emerson J.B."/>
            <person name="Anantharaman K."/>
            <person name="Thomas B.C."/>
            <person name="Malmstrom R."/>
            <person name="Stieglmeier M."/>
            <person name="Klingl A."/>
            <person name="Woyke T."/>
            <person name="Ryan C.M."/>
            <person name="Banfield J.F."/>
        </authorList>
    </citation>
    <scope>NUCLEOTIDE SEQUENCE [LARGE SCALE GENOMIC DNA]</scope>
</reference>
<dbReference type="Proteomes" id="UP000231383">
    <property type="component" value="Unassembled WGS sequence"/>
</dbReference>